<comment type="function">
    <text evidence="11">Allosteric enzyme that catalyzes the rate-limiting step in glycogen catabolism, the phosphorolytic cleavage of glycogen to produce glucose-1-phosphate, and plays a central role in maintaining cellular and organismal glucose homeostasis.</text>
</comment>
<dbReference type="GO" id="GO:0005980">
    <property type="term" value="P:glycogen catabolic process"/>
    <property type="evidence" value="ECO:0007669"/>
    <property type="project" value="UniProtKB-ARBA"/>
</dbReference>
<gene>
    <name evidence="12" type="primary">glgP_2</name>
    <name evidence="12" type="ORF">DB43_GV00120</name>
</gene>
<dbReference type="GO" id="GO:0005737">
    <property type="term" value="C:cytoplasm"/>
    <property type="evidence" value="ECO:0007669"/>
    <property type="project" value="TreeGrafter"/>
</dbReference>
<evidence type="ECO:0000256" key="10">
    <source>
        <dbReference type="PIRSR" id="PIRSR000460-1"/>
    </source>
</evidence>
<dbReference type="Gene3D" id="3.40.50.2000">
    <property type="entry name" value="Glycogen Phosphorylase B"/>
    <property type="match status" value="2"/>
</dbReference>
<evidence type="ECO:0000256" key="3">
    <source>
        <dbReference type="ARBA" id="ARBA00006047"/>
    </source>
</evidence>
<dbReference type="PIRSF" id="PIRSF000460">
    <property type="entry name" value="Pprylas_GlgP"/>
    <property type="match status" value="1"/>
</dbReference>
<dbReference type="NCBIfam" id="TIGR02093">
    <property type="entry name" value="P_ylase"/>
    <property type="match status" value="1"/>
</dbReference>
<evidence type="ECO:0000256" key="6">
    <source>
        <dbReference type="ARBA" id="ARBA00022679"/>
    </source>
</evidence>
<dbReference type="Pfam" id="PF00343">
    <property type="entry name" value="Phosphorylase"/>
    <property type="match status" value="1"/>
</dbReference>
<dbReference type="Proteomes" id="UP000031307">
    <property type="component" value="Unassembled WGS sequence"/>
</dbReference>
<dbReference type="PANTHER" id="PTHR11468">
    <property type="entry name" value="GLYCOGEN PHOSPHORYLASE"/>
    <property type="match status" value="1"/>
</dbReference>
<keyword evidence="7 10" id="KW-0663">Pyridoxal phosphate</keyword>
<evidence type="ECO:0000256" key="1">
    <source>
        <dbReference type="ARBA" id="ARBA00001275"/>
    </source>
</evidence>
<keyword evidence="6 11" id="KW-0808">Transferase</keyword>
<protein>
    <recommendedName>
        <fullName evidence="11">Alpha-1,4 glucan phosphorylase</fullName>
        <ecNumber evidence="11">2.4.1.1</ecNumber>
    </recommendedName>
</protein>
<comment type="cofactor">
    <cofactor evidence="2 11">
        <name>pyridoxal 5'-phosphate</name>
        <dbReference type="ChEBI" id="CHEBI:597326"/>
    </cofactor>
</comment>
<evidence type="ECO:0000256" key="7">
    <source>
        <dbReference type="ARBA" id="ARBA00022898"/>
    </source>
</evidence>
<proteinExistence type="inferred from homology"/>
<keyword evidence="5 11" id="KW-0328">Glycosyltransferase</keyword>
<evidence type="ECO:0000256" key="2">
    <source>
        <dbReference type="ARBA" id="ARBA00001933"/>
    </source>
</evidence>
<evidence type="ECO:0000256" key="5">
    <source>
        <dbReference type="ARBA" id="ARBA00022676"/>
    </source>
</evidence>
<evidence type="ECO:0000256" key="9">
    <source>
        <dbReference type="ARBA" id="ARBA00025174"/>
    </source>
</evidence>
<organism evidence="12 13">
    <name type="scientific">Parachlamydia acanthamoebae</name>
    <dbReference type="NCBI Taxonomy" id="83552"/>
    <lineage>
        <taxon>Bacteria</taxon>
        <taxon>Pseudomonadati</taxon>
        <taxon>Chlamydiota</taxon>
        <taxon>Chlamydiia</taxon>
        <taxon>Parachlamydiales</taxon>
        <taxon>Parachlamydiaceae</taxon>
        <taxon>Parachlamydia</taxon>
    </lineage>
</organism>
<dbReference type="InterPro" id="IPR011833">
    <property type="entry name" value="Glycg_phsphrylas"/>
</dbReference>
<reference evidence="12 13" key="1">
    <citation type="journal article" date="2014" name="Mol. Biol. Evol.">
        <title>Massive expansion of Ubiquitination-related gene families within the Chlamydiae.</title>
        <authorList>
            <person name="Domman D."/>
            <person name="Collingro A."/>
            <person name="Lagkouvardos I."/>
            <person name="Gehre L."/>
            <person name="Weinmaier T."/>
            <person name="Rattei T."/>
            <person name="Subtil A."/>
            <person name="Horn M."/>
        </authorList>
    </citation>
    <scope>NUCLEOTIDE SEQUENCE [LARGE SCALE GENOMIC DNA]</scope>
    <source>
        <strain evidence="12 13">OEW1</strain>
    </source>
</reference>
<comment type="similarity">
    <text evidence="3 11">Belongs to the glycogen phosphorylase family.</text>
</comment>
<dbReference type="PANTHER" id="PTHR11468:SF3">
    <property type="entry name" value="GLYCOGEN PHOSPHORYLASE, LIVER FORM"/>
    <property type="match status" value="1"/>
</dbReference>
<feature type="modified residue" description="N6-(pyridoxal phosphate)lysine" evidence="10">
    <location>
        <position position="684"/>
    </location>
</feature>
<dbReference type="GO" id="GO:0030170">
    <property type="term" value="F:pyridoxal phosphate binding"/>
    <property type="evidence" value="ECO:0007669"/>
    <property type="project" value="InterPro"/>
</dbReference>
<evidence type="ECO:0000313" key="12">
    <source>
        <dbReference type="EMBL" id="KIA77062.1"/>
    </source>
</evidence>
<name>A0A0C1E748_9BACT</name>
<dbReference type="AlphaFoldDB" id="A0A0C1E748"/>
<comment type="caution">
    <text evidence="12">The sequence shown here is derived from an EMBL/GenBank/DDBJ whole genome shotgun (WGS) entry which is preliminary data.</text>
</comment>
<dbReference type="InterPro" id="IPR000811">
    <property type="entry name" value="Glyco_trans_35"/>
</dbReference>
<dbReference type="EMBL" id="JSAM01000091">
    <property type="protein sequence ID" value="KIA77062.1"/>
    <property type="molecule type" value="Genomic_DNA"/>
</dbReference>
<dbReference type="FunFam" id="3.40.50.2000:FF:000807">
    <property type="entry name" value="Alpha-glucan phosphorylase 2, cytosolic"/>
    <property type="match status" value="1"/>
</dbReference>
<dbReference type="GO" id="GO:0008184">
    <property type="term" value="F:glycogen phosphorylase activity"/>
    <property type="evidence" value="ECO:0007669"/>
    <property type="project" value="InterPro"/>
</dbReference>
<evidence type="ECO:0000256" key="11">
    <source>
        <dbReference type="RuleBase" id="RU000587"/>
    </source>
</evidence>
<accession>A0A0C1E748</accession>
<dbReference type="SUPFAM" id="SSF53756">
    <property type="entry name" value="UDP-Glycosyltransferase/glycogen phosphorylase"/>
    <property type="match status" value="1"/>
</dbReference>
<evidence type="ECO:0000313" key="13">
    <source>
        <dbReference type="Proteomes" id="UP000031307"/>
    </source>
</evidence>
<evidence type="ECO:0000256" key="4">
    <source>
        <dbReference type="ARBA" id="ARBA00022533"/>
    </source>
</evidence>
<dbReference type="CDD" id="cd04300">
    <property type="entry name" value="GT35_Glycogen_Phosphorylase"/>
    <property type="match status" value="1"/>
</dbReference>
<keyword evidence="8 11" id="KW-0119">Carbohydrate metabolism</keyword>
<keyword evidence="4" id="KW-0021">Allosteric enzyme</keyword>
<sequence>MLANRAKGHRMTQPAPDLDYQAEMLAAKTKHYLITTMGRISTEANNDEFYRAFSYALREEIMINWLATARTQNLRNVRKLYYISLEYLPGRILSNGICNLSAQSIVERVLQKMNRSYKDIIGRESDPALGNGGLGRLASCFLDSLATQNLPAQAYGLRYQYGIFEQQLWEGVQVEAPDCWLLNENPWEFRRDLRKVVVKYCGDTESTTNIHGDEVQKLANYEEVFALPYDIPIIGYSKTRDFSVVTLRLWSTKESPRNFQLQRYNAGSVGQAAENTTLTDVLYPNDNHETGKRIRLKQEFLLVSASLQDIIRHYLTNHDSFRSFADKVRIQINDTHPSLVIAELVRILTFKHDIPWKMAVEMTQACTGYTNHTILSEALEEWDQSLFQYLLPRQYKIVERLNYDFCNALRSKFPNDEHKVQRVSILENGKVRMANLAIMGSHSVNGVAALHTEILKNSVFKDFYDFFPEKFVNVTNGVTQRRWLLGCNPELAKFITKRIGDGWITDFTQIAKLAEFASDVDSQEEFLSIKKKNKQKLIEYIKQENQLHTADGATVLMSPIIDAHSLFDIQIKRIHEYKRQLMNALHLIMLYQEILENPHHNRIKRTAIFAGKAAAGYETAKDIIRLIFCIARRVNKDPAVHNLLKIVYVENYNVSKAEFLIPAADISEQISTAGTEASGTGNMKLAINGALTVGTEDGANIEMRQEIGDQWWPFSFGCSAEEIQKMKSENSYHSRDIYEANPQIRKAVDALRDRSFAQNDDEHHAFSDLYHKLIEMHYGGAPDRYFTLKDLESYYNVQKKVETLFMEPLKWAEYALHNIAGMSKFSIDYSIKNYCEKIWGLAPCPLDSEILDQVRDEFSQQDRCRIY</sequence>
<dbReference type="FunFam" id="3.40.50.2000:FF:000003">
    <property type="entry name" value="Alpha-1,4 glucan phosphorylase"/>
    <property type="match status" value="1"/>
</dbReference>
<comment type="catalytic activity">
    <reaction evidence="1 11">
        <text>[(1-&gt;4)-alpha-D-glucosyl](n) + phosphate = [(1-&gt;4)-alpha-D-glucosyl](n-1) + alpha-D-glucose 1-phosphate</text>
        <dbReference type="Rhea" id="RHEA:41732"/>
        <dbReference type="Rhea" id="RHEA-COMP:9584"/>
        <dbReference type="Rhea" id="RHEA-COMP:9586"/>
        <dbReference type="ChEBI" id="CHEBI:15444"/>
        <dbReference type="ChEBI" id="CHEBI:43474"/>
        <dbReference type="ChEBI" id="CHEBI:58601"/>
        <dbReference type="EC" id="2.4.1.1"/>
    </reaction>
</comment>
<evidence type="ECO:0000256" key="8">
    <source>
        <dbReference type="ARBA" id="ARBA00023277"/>
    </source>
</evidence>
<dbReference type="EC" id="2.4.1.1" evidence="11"/>
<dbReference type="PATRIC" id="fig|83552.4.peg.1764"/>
<comment type="function">
    <text evidence="9">Phosphorylase is an important allosteric enzyme in carbohydrate metabolism. Enzymes from different sources differ in their regulatory mechanisms and in their natural substrates. However, all known phosphorylases share catalytic and structural properties.</text>
</comment>